<dbReference type="EMBL" id="LBOI01000013">
    <property type="protein sequence ID" value="KKP31243.1"/>
    <property type="molecule type" value="Genomic_DNA"/>
</dbReference>
<gene>
    <name evidence="1" type="ORF">UR21_C0013G0037</name>
</gene>
<reference evidence="1 2" key="1">
    <citation type="journal article" date="2015" name="Nature">
        <title>rRNA introns, odd ribosomes, and small enigmatic genomes across a large radiation of phyla.</title>
        <authorList>
            <person name="Brown C.T."/>
            <person name="Hug L.A."/>
            <person name="Thomas B.C."/>
            <person name="Sharon I."/>
            <person name="Castelle C.J."/>
            <person name="Singh A."/>
            <person name="Wilkins M.J."/>
            <person name="Williams K.H."/>
            <person name="Banfield J.F."/>
        </authorList>
    </citation>
    <scope>NUCLEOTIDE SEQUENCE [LARGE SCALE GENOMIC DNA]</scope>
</reference>
<proteinExistence type="predicted"/>
<name>A0A0F9YIS5_9BACT</name>
<comment type="caution">
    <text evidence="1">The sequence shown here is derived from an EMBL/GenBank/DDBJ whole genome shotgun (WGS) entry which is preliminary data.</text>
</comment>
<organism evidence="1 2">
    <name type="scientific">Candidatus Woesebacteria bacterium GW2011_GWC2_31_9</name>
    <dbReference type="NCBI Taxonomy" id="1618586"/>
    <lineage>
        <taxon>Bacteria</taxon>
        <taxon>Candidatus Woeseibacteriota</taxon>
    </lineage>
</organism>
<evidence type="ECO:0000313" key="1">
    <source>
        <dbReference type="EMBL" id="KKP31243.1"/>
    </source>
</evidence>
<protein>
    <submittedName>
        <fullName evidence="1">Uncharacterized protein</fullName>
    </submittedName>
</protein>
<dbReference type="Proteomes" id="UP000034803">
    <property type="component" value="Unassembled WGS sequence"/>
</dbReference>
<sequence length="57" mass="6395">MIYFALLTLGYFLGVFTAMVIFPPKTNELREQEKDALTPILNLEEEEKVASGLVGSF</sequence>
<accession>A0A0F9YIS5</accession>
<evidence type="ECO:0000313" key="2">
    <source>
        <dbReference type="Proteomes" id="UP000034803"/>
    </source>
</evidence>
<dbReference type="AlphaFoldDB" id="A0A0F9YIS5"/>